<dbReference type="InterPro" id="IPR005950">
    <property type="entry name" value="ModA"/>
</dbReference>
<dbReference type="PANTHER" id="PTHR30632">
    <property type="entry name" value="MOLYBDATE-BINDING PERIPLASMIC PROTEIN"/>
    <property type="match status" value="1"/>
</dbReference>
<dbReference type="InterPro" id="IPR050682">
    <property type="entry name" value="ModA/WtpA"/>
</dbReference>
<evidence type="ECO:0000256" key="2">
    <source>
        <dbReference type="ARBA" id="ARBA00022729"/>
    </source>
</evidence>
<accession>A0A6J6KTZ0</accession>
<protein>
    <submittedName>
        <fullName evidence="3">Unannotated protein</fullName>
    </submittedName>
</protein>
<dbReference type="EMBL" id="CAEZWI010000063">
    <property type="protein sequence ID" value="CAB4653091.1"/>
    <property type="molecule type" value="Genomic_DNA"/>
</dbReference>
<dbReference type="Gene3D" id="3.40.190.10">
    <property type="entry name" value="Periplasmic binding protein-like II"/>
    <property type="match status" value="2"/>
</dbReference>
<dbReference type="PANTHER" id="PTHR30632:SF0">
    <property type="entry name" value="SULFATE-BINDING PROTEIN"/>
    <property type="match status" value="1"/>
</dbReference>
<evidence type="ECO:0000256" key="1">
    <source>
        <dbReference type="ARBA" id="ARBA00022723"/>
    </source>
</evidence>
<organism evidence="3">
    <name type="scientific">freshwater metagenome</name>
    <dbReference type="NCBI Taxonomy" id="449393"/>
    <lineage>
        <taxon>unclassified sequences</taxon>
        <taxon>metagenomes</taxon>
        <taxon>ecological metagenomes</taxon>
    </lineage>
</organism>
<gene>
    <name evidence="3" type="ORF">UFOPK2237_00635</name>
</gene>
<dbReference type="GO" id="GO:0046872">
    <property type="term" value="F:metal ion binding"/>
    <property type="evidence" value="ECO:0007669"/>
    <property type="project" value="UniProtKB-KW"/>
</dbReference>
<proteinExistence type="predicted"/>
<sequence>MKKLIKVSTAFLTVLGLAACGTTNAGTDSQTSDTPETQTTITVFAASSLTETFTELGKQFEAANPGTTVTFSFAASSTLAEQIIAGAPADIFASASIKSMEAALTQVPASTVFTSNRVVMAFPADKPLLAISDLNDSTIKWVQCDHQVPCGTAADAALADEGITGIPVSLEPDVKSVTAKLTALEVDAAIIYATDVKSAGADFAAIEFSNAEKATTKYPIGVTLAANAKAQAFVDFILSEAGQKVLADAGFGPMN</sequence>
<dbReference type="PROSITE" id="PS51257">
    <property type="entry name" value="PROKAR_LIPOPROTEIN"/>
    <property type="match status" value="1"/>
</dbReference>
<dbReference type="GO" id="GO:0015689">
    <property type="term" value="P:molybdate ion transport"/>
    <property type="evidence" value="ECO:0007669"/>
    <property type="project" value="InterPro"/>
</dbReference>
<dbReference type="SUPFAM" id="SSF53850">
    <property type="entry name" value="Periplasmic binding protein-like II"/>
    <property type="match status" value="1"/>
</dbReference>
<keyword evidence="1" id="KW-0479">Metal-binding</keyword>
<dbReference type="NCBIfam" id="TIGR01256">
    <property type="entry name" value="modA"/>
    <property type="match status" value="1"/>
</dbReference>
<dbReference type="Pfam" id="PF13531">
    <property type="entry name" value="SBP_bac_11"/>
    <property type="match status" value="1"/>
</dbReference>
<name>A0A6J6KTZ0_9ZZZZ</name>
<dbReference type="AlphaFoldDB" id="A0A6J6KTZ0"/>
<reference evidence="3" key="1">
    <citation type="submission" date="2020-05" db="EMBL/GenBank/DDBJ databases">
        <authorList>
            <person name="Chiriac C."/>
            <person name="Salcher M."/>
            <person name="Ghai R."/>
            <person name="Kavagutti S V."/>
        </authorList>
    </citation>
    <scope>NUCLEOTIDE SEQUENCE</scope>
</reference>
<dbReference type="GO" id="GO:0030973">
    <property type="term" value="F:molybdate ion binding"/>
    <property type="evidence" value="ECO:0007669"/>
    <property type="project" value="TreeGrafter"/>
</dbReference>
<keyword evidence="2" id="KW-0732">Signal</keyword>
<dbReference type="PIRSF" id="PIRSF004846">
    <property type="entry name" value="ModA"/>
    <property type="match status" value="1"/>
</dbReference>
<evidence type="ECO:0000313" key="3">
    <source>
        <dbReference type="EMBL" id="CAB4653091.1"/>
    </source>
</evidence>